<dbReference type="InterPro" id="IPR050515">
    <property type="entry name" value="Beta-lactam/transpept"/>
</dbReference>
<sequence length="596" mass="65029">MSRKRIQNRNTAVASHYSEEVAETARLKIAALCIVAVTVVLVIRLFSLMVLQHAFYTALAAGSHTLYEQLFPDRGSVYIQDSRTGEEFPLAINKDVFTIFVDTRQLETEEDSNNVVDALASAFSYDDEKKMDILDRINGKDDPYEPVEQDVEESIVDSLKEKKLPGLGFVRHPIRYYPEGTLAAQTIGFVGKTDDGSDIGRYGIEGYWQEELAGSGGFLEASKSLGGGVIAFASKSFKPAQDGADILLTLDRTLQYKACERMRVAMEDYGATSGALLILEPKTGAIRAMCSLPDFDPNTYNKVEDARAYNNTTIFTPYEPGSIFKPITMAAALNEEKVQPDTYFYDSGSVDANCTKPIKNAESKAYKDQTMTGVLENSINTGMVHVVQQLGKHPFISYLESFGFGVKIGIQLDSETTGTINTLYVNKKDDVDCYTATASFGQGITATPLQMASAFAAIANGGTMMRPYIVQEVRYADGTIDRTVPEVLRNIVSNHAASLLSAMLVRVIDSGQAHAAAIPGYYIAGKTGTAQIAGPGGYGIDTNHSFVGFGPVDDPKFVMIVKFEKPKRAYADSTTIPVFADVGAFLVDYYHIPPSR</sequence>
<keyword evidence="3" id="KW-0812">Transmembrane</keyword>
<organism evidence="6 7">
    <name type="scientific">Candidatus Magasanikbacteria bacterium CG_4_10_14_0_2_um_filter_41_31</name>
    <dbReference type="NCBI Taxonomy" id="1974639"/>
    <lineage>
        <taxon>Bacteria</taxon>
        <taxon>Candidatus Magasanikiibacteriota</taxon>
    </lineage>
</organism>
<dbReference type="GO" id="GO:0005886">
    <property type="term" value="C:plasma membrane"/>
    <property type="evidence" value="ECO:0007669"/>
    <property type="project" value="TreeGrafter"/>
</dbReference>
<feature type="domain" description="Penicillin-binding protein dimerisation" evidence="5">
    <location>
        <begin position="72"/>
        <end position="220"/>
    </location>
</feature>
<dbReference type="EMBL" id="PFPI01000025">
    <property type="protein sequence ID" value="PIZ93456.1"/>
    <property type="molecule type" value="Genomic_DNA"/>
</dbReference>
<name>A0A2M7V4I9_9BACT</name>
<dbReference type="PANTHER" id="PTHR30627:SF1">
    <property type="entry name" value="PEPTIDOGLYCAN D,D-TRANSPEPTIDASE FTSI"/>
    <property type="match status" value="1"/>
</dbReference>
<evidence type="ECO:0000313" key="6">
    <source>
        <dbReference type="EMBL" id="PIZ93456.1"/>
    </source>
</evidence>
<dbReference type="Pfam" id="PF00905">
    <property type="entry name" value="Transpeptidase"/>
    <property type="match status" value="1"/>
</dbReference>
<accession>A0A2M7V4I9</accession>
<dbReference type="GO" id="GO:0008658">
    <property type="term" value="F:penicillin binding"/>
    <property type="evidence" value="ECO:0007669"/>
    <property type="project" value="InterPro"/>
</dbReference>
<keyword evidence="3" id="KW-1133">Transmembrane helix</keyword>
<gene>
    <name evidence="6" type="ORF">COX83_01905</name>
</gene>
<dbReference type="SUPFAM" id="SSF56601">
    <property type="entry name" value="beta-lactamase/transpeptidase-like"/>
    <property type="match status" value="1"/>
</dbReference>
<feature type="transmembrane region" description="Helical" evidence="3">
    <location>
        <begin position="29"/>
        <end position="51"/>
    </location>
</feature>
<dbReference type="Gene3D" id="3.90.1310.10">
    <property type="entry name" value="Penicillin-binding protein 2a (Domain 2)"/>
    <property type="match status" value="1"/>
</dbReference>
<dbReference type="PANTHER" id="PTHR30627">
    <property type="entry name" value="PEPTIDOGLYCAN D,D-TRANSPEPTIDASE"/>
    <property type="match status" value="1"/>
</dbReference>
<comment type="subcellular location">
    <subcellularLocation>
        <location evidence="1">Membrane</location>
    </subcellularLocation>
</comment>
<dbReference type="Gene3D" id="3.30.450.330">
    <property type="match status" value="1"/>
</dbReference>
<evidence type="ECO:0000313" key="7">
    <source>
        <dbReference type="Proteomes" id="UP000230078"/>
    </source>
</evidence>
<dbReference type="InterPro" id="IPR005311">
    <property type="entry name" value="PBP_dimer"/>
</dbReference>
<feature type="domain" description="Penicillin-binding protein transpeptidase" evidence="4">
    <location>
        <begin position="274"/>
        <end position="581"/>
    </location>
</feature>
<dbReference type="InterPro" id="IPR036138">
    <property type="entry name" value="PBP_dimer_sf"/>
</dbReference>
<dbReference type="Proteomes" id="UP000230078">
    <property type="component" value="Unassembled WGS sequence"/>
</dbReference>
<evidence type="ECO:0000256" key="2">
    <source>
        <dbReference type="ARBA" id="ARBA00023136"/>
    </source>
</evidence>
<dbReference type="Gene3D" id="3.40.710.10">
    <property type="entry name" value="DD-peptidase/beta-lactamase superfamily"/>
    <property type="match status" value="1"/>
</dbReference>
<reference evidence="7" key="1">
    <citation type="submission" date="2017-09" db="EMBL/GenBank/DDBJ databases">
        <title>Depth-based differentiation of microbial function through sediment-hosted aquifers and enrichment of novel symbionts in the deep terrestrial subsurface.</title>
        <authorList>
            <person name="Probst A.J."/>
            <person name="Ladd B."/>
            <person name="Jarett J.K."/>
            <person name="Geller-Mcgrath D.E."/>
            <person name="Sieber C.M.K."/>
            <person name="Emerson J.B."/>
            <person name="Anantharaman K."/>
            <person name="Thomas B.C."/>
            <person name="Malmstrom R."/>
            <person name="Stieglmeier M."/>
            <person name="Klingl A."/>
            <person name="Woyke T."/>
            <person name="Ryan C.M."/>
            <person name="Banfield J.F."/>
        </authorList>
    </citation>
    <scope>NUCLEOTIDE SEQUENCE [LARGE SCALE GENOMIC DNA]</scope>
</reference>
<protein>
    <recommendedName>
        <fullName evidence="8">Peptidoglycan glycosyltransferase</fullName>
    </recommendedName>
</protein>
<dbReference type="InterPro" id="IPR001460">
    <property type="entry name" value="PCN-bd_Tpept"/>
</dbReference>
<dbReference type="GO" id="GO:0071555">
    <property type="term" value="P:cell wall organization"/>
    <property type="evidence" value="ECO:0007669"/>
    <property type="project" value="TreeGrafter"/>
</dbReference>
<evidence type="ECO:0000259" key="4">
    <source>
        <dbReference type="Pfam" id="PF00905"/>
    </source>
</evidence>
<comment type="caution">
    <text evidence="6">The sequence shown here is derived from an EMBL/GenBank/DDBJ whole genome shotgun (WGS) entry which is preliminary data.</text>
</comment>
<dbReference type="AlphaFoldDB" id="A0A2M7V4I9"/>
<dbReference type="SUPFAM" id="SSF56519">
    <property type="entry name" value="Penicillin binding protein dimerisation domain"/>
    <property type="match status" value="1"/>
</dbReference>
<proteinExistence type="predicted"/>
<keyword evidence="2 3" id="KW-0472">Membrane</keyword>
<dbReference type="Pfam" id="PF03717">
    <property type="entry name" value="PBP_dimer"/>
    <property type="match status" value="1"/>
</dbReference>
<dbReference type="InterPro" id="IPR012338">
    <property type="entry name" value="Beta-lactam/transpept-like"/>
</dbReference>
<evidence type="ECO:0000256" key="3">
    <source>
        <dbReference type="SAM" id="Phobius"/>
    </source>
</evidence>
<evidence type="ECO:0000259" key="5">
    <source>
        <dbReference type="Pfam" id="PF03717"/>
    </source>
</evidence>
<evidence type="ECO:0008006" key="8">
    <source>
        <dbReference type="Google" id="ProtNLM"/>
    </source>
</evidence>
<evidence type="ECO:0000256" key="1">
    <source>
        <dbReference type="ARBA" id="ARBA00004370"/>
    </source>
</evidence>